<reference evidence="6" key="1">
    <citation type="submission" date="2020-10" db="EMBL/GenBank/DDBJ databases">
        <authorList>
            <person name="Gilroy R."/>
        </authorList>
    </citation>
    <scope>NUCLEOTIDE SEQUENCE</scope>
    <source>
        <strain evidence="6">CHK191-8634</strain>
    </source>
</reference>
<dbReference type="Pfam" id="PF08352">
    <property type="entry name" value="oligo_HPY"/>
    <property type="match status" value="1"/>
</dbReference>
<comment type="similarity">
    <text evidence="1">Belongs to the ABC transporter superfamily.</text>
</comment>
<reference evidence="6" key="2">
    <citation type="journal article" date="2021" name="PeerJ">
        <title>Extensive microbial diversity within the chicken gut microbiome revealed by metagenomics and culture.</title>
        <authorList>
            <person name="Gilroy R."/>
            <person name="Ravi A."/>
            <person name="Getino M."/>
            <person name="Pursley I."/>
            <person name="Horton D.L."/>
            <person name="Alikhan N.F."/>
            <person name="Baker D."/>
            <person name="Gharbi K."/>
            <person name="Hall N."/>
            <person name="Watson M."/>
            <person name="Adriaenssens E.M."/>
            <person name="Foster-Nyarko E."/>
            <person name="Jarju S."/>
            <person name="Secka A."/>
            <person name="Antonio M."/>
            <person name="Oren A."/>
            <person name="Chaudhuri R.R."/>
            <person name="La Ragione R."/>
            <person name="Hildebrand F."/>
            <person name="Pallen M.J."/>
        </authorList>
    </citation>
    <scope>NUCLEOTIDE SEQUENCE</scope>
    <source>
        <strain evidence="6">CHK191-8634</strain>
    </source>
</reference>
<dbReference type="InterPro" id="IPR027417">
    <property type="entry name" value="P-loop_NTPase"/>
</dbReference>
<name>A0A9D1LMK7_9CLOT</name>
<keyword evidence="3" id="KW-0547">Nucleotide-binding</keyword>
<dbReference type="AlphaFoldDB" id="A0A9D1LMK7"/>
<dbReference type="SUPFAM" id="SSF52540">
    <property type="entry name" value="P-loop containing nucleoside triphosphate hydrolases"/>
    <property type="match status" value="1"/>
</dbReference>
<evidence type="ECO:0000256" key="1">
    <source>
        <dbReference type="ARBA" id="ARBA00005417"/>
    </source>
</evidence>
<dbReference type="PROSITE" id="PS50893">
    <property type="entry name" value="ABC_TRANSPORTER_2"/>
    <property type="match status" value="1"/>
</dbReference>
<organism evidence="6 7">
    <name type="scientific">Candidatus Ventrousia excrementavium</name>
    <dbReference type="NCBI Taxonomy" id="2840961"/>
    <lineage>
        <taxon>Bacteria</taxon>
        <taxon>Bacillati</taxon>
        <taxon>Bacillota</taxon>
        <taxon>Clostridia</taxon>
        <taxon>Eubacteriales</taxon>
        <taxon>Clostridiaceae</taxon>
        <taxon>Clostridiaceae incertae sedis</taxon>
        <taxon>Candidatus Ventrousia</taxon>
    </lineage>
</organism>
<evidence type="ECO:0000313" key="6">
    <source>
        <dbReference type="EMBL" id="HIU44634.1"/>
    </source>
</evidence>
<dbReference type="PROSITE" id="PS00211">
    <property type="entry name" value="ABC_TRANSPORTER_1"/>
    <property type="match status" value="1"/>
</dbReference>
<dbReference type="GO" id="GO:0005524">
    <property type="term" value="F:ATP binding"/>
    <property type="evidence" value="ECO:0007669"/>
    <property type="project" value="UniProtKB-KW"/>
</dbReference>
<sequence>MKEQNKAAPLLEVQGLKKWFLVQKGLFGRPNRYVKAVNGVDFTVGAGETLGVVGESGCGKSTMGRSVMRLIEPTEGKIRFDGEDFSALTPQELRKRRSDMQIIFQDPFASLDPRMTVGDIIAEPMDIQRLHANRSEREDHVIELCRLVGLDPDYLKRYAHEFSGGQRQRIGIARSLALSPKLIVCDEPVSALDVSIQAQVINLMEEIQQKRGVAYIFISHDLSVVKYISDKVAVMYLGRIVEIAPKHSLYDHATHPYTQALLSAIPIADPDSKRRRIRLEGDIPSPMNLPSGCCFHTRCPYATPECAENEPELKLIGKDHYCACLHAKSYSSADQAEKI</sequence>
<gene>
    <name evidence="6" type="ORF">IAB67_10090</name>
</gene>
<dbReference type="GO" id="GO:0055085">
    <property type="term" value="P:transmembrane transport"/>
    <property type="evidence" value="ECO:0007669"/>
    <property type="project" value="UniProtKB-ARBA"/>
</dbReference>
<dbReference type="InterPro" id="IPR013563">
    <property type="entry name" value="Oligopep_ABC_C"/>
</dbReference>
<dbReference type="InterPro" id="IPR050319">
    <property type="entry name" value="ABC_transp_ATP-bind"/>
</dbReference>
<dbReference type="CDD" id="cd03257">
    <property type="entry name" value="ABC_NikE_OppD_transporters"/>
    <property type="match status" value="1"/>
</dbReference>
<keyword evidence="4 6" id="KW-0067">ATP-binding</keyword>
<evidence type="ECO:0000256" key="4">
    <source>
        <dbReference type="ARBA" id="ARBA00022840"/>
    </source>
</evidence>
<dbReference type="PANTHER" id="PTHR43776">
    <property type="entry name" value="TRANSPORT ATP-BINDING PROTEIN"/>
    <property type="match status" value="1"/>
</dbReference>
<dbReference type="NCBIfam" id="TIGR01727">
    <property type="entry name" value="oligo_HPY"/>
    <property type="match status" value="1"/>
</dbReference>
<dbReference type="InterPro" id="IPR003439">
    <property type="entry name" value="ABC_transporter-like_ATP-bd"/>
</dbReference>
<feature type="domain" description="ABC transporter" evidence="5">
    <location>
        <begin position="11"/>
        <end position="262"/>
    </location>
</feature>
<dbReference type="InterPro" id="IPR003593">
    <property type="entry name" value="AAA+_ATPase"/>
</dbReference>
<keyword evidence="2" id="KW-0813">Transport</keyword>
<dbReference type="GO" id="GO:0016887">
    <property type="term" value="F:ATP hydrolysis activity"/>
    <property type="evidence" value="ECO:0007669"/>
    <property type="project" value="InterPro"/>
</dbReference>
<accession>A0A9D1LMK7</accession>
<dbReference type="Pfam" id="PF00005">
    <property type="entry name" value="ABC_tran"/>
    <property type="match status" value="1"/>
</dbReference>
<evidence type="ECO:0000256" key="3">
    <source>
        <dbReference type="ARBA" id="ARBA00022741"/>
    </source>
</evidence>
<dbReference type="Gene3D" id="3.40.50.300">
    <property type="entry name" value="P-loop containing nucleotide triphosphate hydrolases"/>
    <property type="match status" value="1"/>
</dbReference>
<dbReference type="SMART" id="SM00382">
    <property type="entry name" value="AAA"/>
    <property type="match status" value="1"/>
</dbReference>
<protein>
    <submittedName>
        <fullName evidence="6">Dipeptide ABC transporter ATP-binding protein</fullName>
    </submittedName>
</protein>
<proteinExistence type="inferred from homology"/>
<dbReference type="NCBIfam" id="NF008453">
    <property type="entry name" value="PRK11308.1"/>
    <property type="match status" value="1"/>
</dbReference>
<dbReference type="FunFam" id="3.40.50.300:FF:000016">
    <property type="entry name" value="Oligopeptide ABC transporter ATP-binding component"/>
    <property type="match status" value="1"/>
</dbReference>
<dbReference type="InterPro" id="IPR017871">
    <property type="entry name" value="ABC_transporter-like_CS"/>
</dbReference>
<dbReference type="Proteomes" id="UP000824073">
    <property type="component" value="Unassembled WGS sequence"/>
</dbReference>
<dbReference type="GO" id="GO:0015833">
    <property type="term" value="P:peptide transport"/>
    <property type="evidence" value="ECO:0007669"/>
    <property type="project" value="InterPro"/>
</dbReference>
<dbReference type="EMBL" id="DVMR01000077">
    <property type="protein sequence ID" value="HIU44634.1"/>
    <property type="molecule type" value="Genomic_DNA"/>
</dbReference>
<evidence type="ECO:0000259" key="5">
    <source>
        <dbReference type="PROSITE" id="PS50893"/>
    </source>
</evidence>
<evidence type="ECO:0000256" key="2">
    <source>
        <dbReference type="ARBA" id="ARBA00022448"/>
    </source>
</evidence>
<evidence type="ECO:0000313" key="7">
    <source>
        <dbReference type="Proteomes" id="UP000824073"/>
    </source>
</evidence>
<comment type="caution">
    <text evidence="6">The sequence shown here is derived from an EMBL/GenBank/DDBJ whole genome shotgun (WGS) entry which is preliminary data.</text>
</comment>